<evidence type="ECO:0000313" key="8">
    <source>
        <dbReference type="EMBL" id="CDI53253.1"/>
    </source>
</evidence>
<comment type="subunit">
    <text evidence="6">Interacts with the iron-sulfur protein subunit within the SDH catalytic dimer.</text>
</comment>
<dbReference type="GO" id="GO:0034553">
    <property type="term" value="P:mitochondrial respiratory chain complex II assembly"/>
    <property type="evidence" value="ECO:0007669"/>
    <property type="project" value="UniProtKB-UniRule"/>
</dbReference>
<dbReference type="AlphaFoldDB" id="A0A077R336"/>
<feature type="region of interest" description="Disordered" evidence="7">
    <location>
        <begin position="142"/>
        <end position="175"/>
    </location>
</feature>
<evidence type="ECO:0000256" key="4">
    <source>
        <dbReference type="ARBA" id="ARBA00023128"/>
    </source>
</evidence>
<feature type="compositionally biased region" description="Basic and acidic residues" evidence="7">
    <location>
        <begin position="155"/>
        <end position="164"/>
    </location>
</feature>
<comment type="similarity">
    <text evidence="2 6">Belongs to the complex I LYR family. SDHAF3 subfamily.</text>
</comment>
<keyword evidence="3" id="KW-0809">Transit peptide</keyword>
<dbReference type="GO" id="GO:0005758">
    <property type="term" value="C:mitochondrial intermembrane space"/>
    <property type="evidence" value="ECO:0007669"/>
    <property type="project" value="TreeGrafter"/>
</dbReference>
<reference evidence="8" key="1">
    <citation type="journal article" date="2014" name="Genome Biol. Evol.">
        <title>Gene Loss Rather Than Gene Gain Is Associated with a Host Jump from Monocots to Dicots in the Smut Fungus Melanopsichium pennsylvanicum.</title>
        <authorList>
            <person name="Sharma R."/>
            <person name="Mishra B."/>
            <person name="Runge F."/>
            <person name="Thines M."/>
        </authorList>
    </citation>
    <scope>NUCLEOTIDE SEQUENCE</scope>
    <source>
        <strain evidence="8">4</strain>
    </source>
</reference>
<dbReference type="CDD" id="cd20270">
    <property type="entry name" value="Complex1_LYR_SDHAF3_LYRM10"/>
    <property type="match status" value="1"/>
</dbReference>
<evidence type="ECO:0000256" key="6">
    <source>
        <dbReference type="RuleBase" id="RU368039"/>
    </source>
</evidence>
<keyword evidence="4 6" id="KW-0496">Mitochondrion</keyword>
<dbReference type="GO" id="GO:0006105">
    <property type="term" value="P:succinate metabolic process"/>
    <property type="evidence" value="ECO:0007669"/>
    <property type="project" value="TreeGrafter"/>
</dbReference>
<comment type="function">
    <text evidence="6">Plays an essential role in the assembly of succinate dehydrogenase (SDH), an enzyme complex (also referred to as respiratory complex II) that is a component of both the tricarboxylic acid (TCA) cycle and the mitochondrial electron transport chain, and which couples the oxidation of succinate to fumarate with the reduction of ubiquinone (coenzyme Q) to ubiquinol. Promotes maturation of the iron-sulfur protein subunit of the SDH catalytic dimer, protecting it from the deleterious effects of oxidants. May act together with SDHAF1.</text>
</comment>
<protein>
    <recommendedName>
        <fullName evidence="6">Succinate dehydrogenase assembly factor 3</fullName>
        <shortName evidence="6">SDH assembly factor 3</shortName>
        <shortName evidence="6">SDHAF3</shortName>
    </recommendedName>
</protein>
<proteinExistence type="inferred from homology"/>
<dbReference type="InterPro" id="IPR008381">
    <property type="entry name" value="SDHAF3/Sdh7"/>
</dbReference>
<name>A0A077R336_9BASI</name>
<dbReference type="EMBL" id="HG529573">
    <property type="protein sequence ID" value="CDI53253.1"/>
    <property type="molecule type" value="Genomic_DNA"/>
</dbReference>
<dbReference type="PANTHER" id="PTHR13137:SF6">
    <property type="entry name" value="SUCCINATE DEHYDROGENASE ASSEMBLY FACTOR 3, MITOCHONDRIAL"/>
    <property type="match status" value="1"/>
</dbReference>
<evidence type="ECO:0000256" key="7">
    <source>
        <dbReference type="SAM" id="MobiDB-lite"/>
    </source>
</evidence>
<accession>A0A077R336</accession>
<dbReference type="Pfam" id="PF13233">
    <property type="entry name" value="Complex1_LYR_2"/>
    <property type="match status" value="1"/>
</dbReference>
<keyword evidence="5 6" id="KW-0143">Chaperone</keyword>
<evidence type="ECO:0000256" key="1">
    <source>
        <dbReference type="ARBA" id="ARBA00004305"/>
    </source>
</evidence>
<comment type="subcellular location">
    <subcellularLocation>
        <location evidence="1 6">Mitochondrion matrix</location>
    </subcellularLocation>
</comment>
<evidence type="ECO:0000256" key="3">
    <source>
        <dbReference type="ARBA" id="ARBA00022946"/>
    </source>
</evidence>
<evidence type="ECO:0000256" key="2">
    <source>
        <dbReference type="ARBA" id="ARBA00006020"/>
    </source>
</evidence>
<dbReference type="PANTHER" id="PTHR13137">
    <property type="entry name" value="DC11 ACN9 HOMOLOG"/>
    <property type="match status" value="1"/>
</dbReference>
<sequence>MFRPTQISFLRSSLRHLASASNQPIPPGSEITAPVRRTAATILPPIKLYRRLLRAHRKLDADMRAIGDNYIKDEFQRHKGVDNPLQIVGFLSSWKMYLDQLEMQQGKPGGFRGERLDAQLLEKMSDEQIYQIHELMTATQEAYSEKAQARPPGKNHREMAEKAAAEAGVSIKKNK</sequence>
<dbReference type="GO" id="GO:0005759">
    <property type="term" value="C:mitochondrial matrix"/>
    <property type="evidence" value="ECO:0007669"/>
    <property type="project" value="UniProtKB-SubCell"/>
</dbReference>
<evidence type="ECO:0000256" key="5">
    <source>
        <dbReference type="ARBA" id="ARBA00023186"/>
    </source>
</evidence>
<organism evidence="8">
    <name type="scientific">Melanopsichium pennsylvanicum 4</name>
    <dbReference type="NCBI Taxonomy" id="1398559"/>
    <lineage>
        <taxon>Eukaryota</taxon>
        <taxon>Fungi</taxon>
        <taxon>Dikarya</taxon>
        <taxon>Basidiomycota</taxon>
        <taxon>Ustilaginomycotina</taxon>
        <taxon>Ustilaginomycetes</taxon>
        <taxon>Ustilaginales</taxon>
        <taxon>Ustilaginaceae</taxon>
        <taxon>Melanopsichium</taxon>
    </lineage>
</organism>